<reference evidence="13 14" key="1">
    <citation type="journal article" date="2016" name="Nat. Commun.">
        <title>Thousands of microbial genomes shed light on interconnected biogeochemical processes in an aquifer system.</title>
        <authorList>
            <person name="Anantharaman K."/>
            <person name="Brown C.T."/>
            <person name="Hug L.A."/>
            <person name="Sharon I."/>
            <person name="Castelle C.J."/>
            <person name="Probst A.J."/>
            <person name="Thomas B.C."/>
            <person name="Singh A."/>
            <person name="Wilkins M.J."/>
            <person name="Karaoz U."/>
            <person name="Brodie E.L."/>
            <person name="Williams K.H."/>
            <person name="Hubbard S.S."/>
            <person name="Banfield J.F."/>
        </authorList>
    </citation>
    <scope>NUCLEOTIDE SEQUENCE [LARGE SCALE GENOMIC DNA]</scope>
</reference>
<evidence type="ECO:0000256" key="5">
    <source>
        <dbReference type="ARBA" id="ARBA00022692"/>
    </source>
</evidence>
<evidence type="ECO:0000256" key="2">
    <source>
        <dbReference type="ARBA" id="ARBA00004141"/>
    </source>
</evidence>
<evidence type="ECO:0000256" key="8">
    <source>
        <dbReference type="ARBA" id="ARBA00022989"/>
    </source>
</evidence>
<dbReference type="GO" id="GO:0004222">
    <property type="term" value="F:metalloendopeptidase activity"/>
    <property type="evidence" value="ECO:0007669"/>
    <property type="project" value="InterPro"/>
</dbReference>
<dbReference type="SUPFAM" id="SSF50156">
    <property type="entry name" value="PDZ domain-like"/>
    <property type="match status" value="1"/>
</dbReference>
<dbReference type="PANTHER" id="PTHR42837">
    <property type="entry name" value="REGULATOR OF SIGMA-E PROTEASE RSEP"/>
    <property type="match status" value="1"/>
</dbReference>
<dbReference type="GO" id="GO:0016020">
    <property type="term" value="C:membrane"/>
    <property type="evidence" value="ECO:0007669"/>
    <property type="project" value="UniProtKB-SubCell"/>
</dbReference>
<keyword evidence="4" id="KW-0645">Protease</keyword>
<keyword evidence="7" id="KW-0862">Zinc</keyword>
<evidence type="ECO:0000256" key="4">
    <source>
        <dbReference type="ARBA" id="ARBA00022670"/>
    </source>
</evidence>
<evidence type="ECO:0000256" key="1">
    <source>
        <dbReference type="ARBA" id="ARBA00001947"/>
    </source>
</evidence>
<evidence type="ECO:0000256" key="7">
    <source>
        <dbReference type="ARBA" id="ARBA00022833"/>
    </source>
</evidence>
<name>A0A1G1ZVX4_9BACT</name>
<proteinExistence type="inferred from homology"/>
<evidence type="ECO:0000256" key="6">
    <source>
        <dbReference type="ARBA" id="ARBA00022801"/>
    </source>
</evidence>
<feature type="transmembrane region" description="Helical" evidence="11">
    <location>
        <begin position="222"/>
        <end position="242"/>
    </location>
</feature>
<protein>
    <recommendedName>
        <fullName evidence="12">Peptidase M50 domain-containing protein</fullName>
    </recommendedName>
</protein>
<keyword evidence="10 11" id="KW-0472">Membrane</keyword>
<evidence type="ECO:0000313" key="13">
    <source>
        <dbReference type="EMBL" id="OGY67890.1"/>
    </source>
</evidence>
<dbReference type="AlphaFoldDB" id="A0A1G1ZVX4"/>
<keyword evidence="6" id="KW-0378">Hydrolase</keyword>
<feature type="transmembrane region" description="Helical" evidence="11">
    <location>
        <begin position="97"/>
        <end position="123"/>
    </location>
</feature>
<keyword evidence="9" id="KW-0482">Metalloprotease</keyword>
<evidence type="ECO:0000256" key="9">
    <source>
        <dbReference type="ARBA" id="ARBA00023049"/>
    </source>
</evidence>
<dbReference type="Gene3D" id="2.30.42.10">
    <property type="match status" value="1"/>
</dbReference>
<evidence type="ECO:0000256" key="3">
    <source>
        <dbReference type="ARBA" id="ARBA00007931"/>
    </source>
</evidence>
<organism evidence="13 14">
    <name type="scientific">Candidatus Harrisonbacteria bacterium RIFCSPLOWO2_02_FULL_45_10c</name>
    <dbReference type="NCBI Taxonomy" id="1798410"/>
    <lineage>
        <taxon>Bacteria</taxon>
        <taxon>Candidatus Harrisoniibacteriota</taxon>
    </lineage>
</organism>
<evidence type="ECO:0000256" key="11">
    <source>
        <dbReference type="SAM" id="Phobius"/>
    </source>
</evidence>
<gene>
    <name evidence="13" type="ORF">A3H63_01950</name>
</gene>
<comment type="cofactor">
    <cofactor evidence="1">
        <name>Zn(2+)</name>
        <dbReference type="ChEBI" id="CHEBI:29105"/>
    </cofactor>
</comment>
<accession>A0A1G1ZVX4</accession>
<dbReference type="InterPro" id="IPR008915">
    <property type="entry name" value="Peptidase_M50"/>
</dbReference>
<feature type="transmembrane region" description="Helical" evidence="11">
    <location>
        <begin position="6"/>
        <end position="28"/>
    </location>
</feature>
<feature type="transmembrane region" description="Helical" evidence="11">
    <location>
        <begin position="275"/>
        <end position="297"/>
    </location>
</feature>
<dbReference type="Proteomes" id="UP000176284">
    <property type="component" value="Unassembled WGS sequence"/>
</dbReference>
<dbReference type="InterPro" id="IPR036034">
    <property type="entry name" value="PDZ_sf"/>
</dbReference>
<dbReference type="STRING" id="1798410.A3H63_01950"/>
<feature type="transmembrane region" description="Helical" evidence="11">
    <location>
        <begin position="318"/>
        <end position="337"/>
    </location>
</feature>
<dbReference type="PANTHER" id="PTHR42837:SF2">
    <property type="entry name" value="MEMBRANE METALLOPROTEASE ARASP2, CHLOROPLASTIC-RELATED"/>
    <property type="match status" value="1"/>
</dbReference>
<dbReference type="Pfam" id="PF02163">
    <property type="entry name" value="Peptidase_M50"/>
    <property type="match status" value="1"/>
</dbReference>
<keyword evidence="5 11" id="KW-0812">Transmembrane</keyword>
<comment type="subcellular location">
    <subcellularLocation>
        <location evidence="2">Membrane</location>
        <topology evidence="2">Multi-pass membrane protein</topology>
    </subcellularLocation>
</comment>
<dbReference type="EMBL" id="MHJM01000014">
    <property type="protein sequence ID" value="OGY67890.1"/>
    <property type="molecule type" value="Genomic_DNA"/>
</dbReference>
<sequence>MSLFLIIIAIAVGLSALIIIHELGHFLVAKWLGLFVEEFGFGLPPRIFGKKIGETVYSLNWLPFGGFVRIFGERPEETASPEQIERSFSNQPVAKRAVIVVAGVIMNFALGWLLLSSVFAIGIPQSILVSGVQAGGIADIAGIRQGDQFIEFKTVPEFVEFLEVSKGAEVRIAVKRGGETFPVKFVPRVAVPEGEGNIGVFLDEIGLPKQNFFRSFLEGFKLSLQITKAIFAGIVQLVVGVFTDISILDRFVGPVGIVSVAIGTARAGFVQFLQLLALISLNLAVFNVFPIPALDGGRLLFLMLEKLRGKPINMHTEMVINGVSFFILLILIGAVTVKDIVALL</sequence>
<dbReference type="InterPro" id="IPR004387">
    <property type="entry name" value="Pept_M50_Zn"/>
</dbReference>
<dbReference type="CDD" id="cd06163">
    <property type="entry name" value="S2P-M50_PDZ_RseP-like"/>
    <property type="match status" value="1"/>
</dbReference>
<comment type="similarity">
    <text evidence="3">Belongs to the peptidase M50B family.</text>
</comment>
<feature type="domain" description="Peptidase M50" evidence="12">
    <location>
        <begin position="10"/>
        <end position="331"/>
    </location>
</feature>
<keyword evidence="8 11" id="KW-1133">Transmembrane helix</keyword>
<dbReference type="GO" id="GO:0006508">
    <property type="term" value="P:proteolysis"/>
    <property type="evidence" value="ECO:0007669"/>
    <property type="project" value="UniProtKB-KW"/>
</dbReference>
<evidence type="ECO:0000256" key="10">
    <source>
        <dbReference type="ARBA" id="ARBA00023136"/>
    </source>
</evidence>
<evidence type="ECO:0000313" key="14">
    <source>
        <dbReference type="Proteomes" id="UP000176284"/>
    </source>
</evidence>
<comment type="caution">
    <text evidence="13">The sequence shown here is derived from an EMBL/GenBank/DDBJ whole genome shotgun (WGS) entry which is preliminary data.</text>
</comment>
<evidence type="ECO:0000259" key="12">
    <source>
        <dbReference type="Pfam" id="PF02163"/>
    </source>
</evidence>